<evidence type="ECO:0008006" key="4">
    <source>
        <dbReference type="Google" id="ProtNLM"/>
    </source>
</evidence>
<accession>A0ABP9NG38</accession>
<feature type="transmembrane region" description="Helical" evidence="1">
    <location>
        <begin position="105"/>
        <end position="125"/>
    </location>
</feature>
<name>A0ABP9NG38_9PSEU</name>
<keyword evidence="1" id="KW-1133">Transmembrane helix</keyword>
<sequence length="215" mass="23636">MDRTSYRSPAPGSEKATPQWSMFLGLFWDIGLSLVAYYGLRALGASPYVALLGGTVTAGLRIAYVWLRTRRFDGFAAFMLAEFGVGLGFALMTGDARFLVAKESFSTAVAGLIFLGTCAFGRPMIWHAAARFRPAHRGELDRLWRHSPGFRRTFRMLTAGWGAGMLVEAVARVVVAYTLPVDTAAGLSQLLRFAAMGLLILWTLATVKRHRPKRS</sequence>
<dbReference type="Proteomes" id="UP001500804">
    <property type="component" value="Unassembled WGS sequence"/>
</dbReference>
<feature type="transmembrane region" description="Helical" evidence="1">
    <location>
        <begin position="20"/>
        <end position="40"/>
    </location>
</feature>
<evidence type="ECO:0000313" key="3">
    <source>
        <dbReference type="Proteomes" id="UP001500804"/>
    </source>
</evidence>
<organism evidence="2 3">
    <name type="scientific">Pseudonocardia adelaidensis</name>
    <dbReference type="NCBI Taxonomy" id="648754"/>
    <lineage>
        <taxon>Bacteria</taxon>
        <taxon>Bacillati</taxon>
        <taxon>Actinomycetota</taxon>
        <taxon>Actinomycetes</taxon>
        <taxon>Pseudonocardiales</taxon>
        <taxon>Pseudonocardiaceae</taxon>
        <taxon>Pseudonocardia</taxon>
    </lineage>
</organism>
<proteinExistence type="predicted"/>
<feature type="transmembrane region" description="Helical" evidence="1">
    <location>
        <begin position="74"/>
        <end position="93"/>
    </location>
</feature>
<keyword evidence="3" id="KW-1185">Reference proteome</keyword>
<comment type="caution">
    <text evidence="2">The sequence shown here is derived from an EMBL/GenBank/DDBJ whole genome shotgun (WGS) entry which is preliminary data.</text>
</comment>
<gene>
    <name evidence="2" type="ORF">GCM10023320_21530</name>
</gene>
<evidence type="ECO:0000313" key="2">
    <source>
        <dbReference type="EMBL" id="GAA5118136.1"/>
    </source>
</evidence>
<evidence type="ECO:0000256" key="1">
    <source>
        <dbReference type="SAM" id="Phobius"/>
    </source>
</evidence>
<reference evidence="3" key="1">
    <citation type="journal article" date="2019" name="Int. J. Syst. Evol. Microbiol.">
        <title>The Global Catalogue of Microorganisms (GCM) 10K type strain sequencing project: providing services to taxonomists for standard genome sequencing and annotation.</title>
        <authorList>
            <consortium name="The Broad Institute Genomics Platform"/>
            <consortium name="The Broad Institute Genome Sequencing Center for Infectious Disease"/>
            <person name="Wu L."/>
            <person name="Ma J."/>
        </authorList>
    </citation>
    <scope>NUCLEOTIDE SEQUENCE [LARGE SCALE GENOMIC DNA]</scope>
    <source>
        <strain evidence="3">JCM 18302</strain>
    </source>
</reference>
<keyword evidence="1" id="KW-0472">Membrane</keyword>
<protein>
    <recommendedName>
        <fullName evidence="4">Intracellular septation protein A</fullName>
    </recommendedName>
</protein>
<dbReference type="EMBL" id="BAABJO010000007">
    <property type="protein sequence ID" value="GAA5118136.1"/>
    <property type="molecule type" value="Genomic_DNA"/>
</dbReference>
<feature type="transmembrane region" description="Helical" evidence="1">
    <location>
        <begin position="189"/>
        <end position="207"/>
    </location>
</feature>
<feature type="transmembrane region" description="Helical" evidence="1">
    <location>
        <begin position="154"/>
        <end position="177"/>
    </location>
</feature>
<dbReference type="RefSeq" id="WP_345604790.1">
    <property type="nucleotide sequence ID" value="NZ_BAABJO010000007.1"/>
</dbReference>
<dbReference type="NCBIfam" id="NF041646">
    <property type="entry name" value="VC0807_fam"/>
    <property type="match status" value="1"/>
</dbReference>
<keyword evidence="1" id="KW-0812">Transmembrane</keyword>
<feature type="transmembrane region" description="Helical" evidence="1">
    <location>
        <begin position="46"/>
        <end position="67"/>
    </location>
</feature>